<proteinExistence type="predicted"/>
<name>A0A6J1GUQ6_CUCMO</name>
<keyword evidence="3" id="KW-1185">Reference proteome</keyword>
<reference evidence="4" key="1">
    <citation type="submission" date="2025-08" db="UniProtKB">
        <authorList>
            <consortium name="RefSeq"/>
        </authorList>
    </citation>
    <scope>IDENTIFICATION</scope>
    <source>
        <tissue evidence="4">Young leaves</tissue>
    </source>
</reference>
<evidence type="ECO:0000256" key="1">
    <source>
        <dbReference type="SAM" id="MobiDB-lite"/>
    </source>
</evidence>
<dbReference type="InterPro" id="IPR002130">
    <property type="entry name" value="Cyclophilin-type_PPIase_dom"/>
</dbReference>
<accession>A0A6J1GUQ6</accession>
<feature type="region of interest" description="Disordered" evidence="1">
    <location>
        <begin position="81"/>
        <end position="111"/>
    </location>
</feature>
<feature type="region of interest" description="Disordered" evidence="1">
    <location>
        <begin position="1"/>
        <end position="37"/>
    </location>
</feature>
<feature type="compositionally biased region" description="Basic residues" evidence="1">
    <location>
        <begin position="1"/>
        <end position="15"/>
    </location>
</feature>
<dbReference type="SUPFAM" id="SSF50891">
    <property type="entry name" value="Cyclophilin-like"/>
    <property type="match status" value="1"/>
</dbReference>
<dbReference type="GeneID" id="111457286"/>
<sequence>MLRIPKFHHPPKKLQHPPTPPPPPPPPPLQTQNFPTSPNLPFIKQCCTISRRKLTVGSNSLFLLLFGSQILDPFYNSSKAEAEESLGENEQELQRSESSNDVPPPCTEKSPTKRAFLDISIDGQPAGRIIIGLYGNDSPAGVARFSNLVSGAAGVSYRRKDFVKITSNYVQNSGVRSYGVDVELAKRTGGNELASETLKDEWASVNEKCPGIKNLAGTVGIIVRDPLKPPPKLKLVARKGKLEVDQEEVGTEPNGTEFTISVKDSPELDNSTLVIGTVLEGMQVAERIAQVKTVKDNTTSPYFRVAKLIGDKRAVVAERGFNRPYSKVVVTNCGLLELEQ</sequence>
<gene>
    <name evidence="4" type="primary">LOC111457286</name>
</gene>
<dbReference type="RefSeq" id="XP_022955280.1">
    <property type="nucleotide sequence ID" value="XM_023099512.1"/>
</dbReference>
<keyword evidence="4" id="KW-0413">Isomerase</keyword>
<dbReference type="Pfam" id="PF00160">
    <property type="entry name" value="Pro_isomerase"/>
    <property type="match status" value="1"/>
</dbReference>
<evidence type="ECO:0000259" key="2">
    <source>
        <dbReference type="PROSITE" id="PS50072"/>
    </source>
</evidence>
<dbReference type="PROSITE" id="PS50072">
    <property type="entry name" value="CSA_PPIASE_2"/>
    <property type="match status" value="1"/>
</dbReference>
<feature type="domain" description="PPIase cyclophilin-type" evidence="2">
    <location>
        <begin position="116"/>
        <end position="335"/>
    </location>
</feature>
<dbReference type="Proteomes" id="UP000504609">
    <property type="component" value="Unplaced"/>
</dbReference>
<dbReference type="Gene3D" id="2.40.100.10">
    <property type="entry name" value="Cyclophilin-like"/>
    <property type="match status" value="1"/>
</dbReference>
<dbReference type="InterPro" id="IPR029000">
    <property type="entry name" value="Cyclophilin-like_dom_sf"/>
</dbReference>
<dbReference type="GO" id="GO:0009507">
    <property type="term" value="C:chloroplast"/>
    <property type="evidence" value="ECO:0007669"/>
    <property type="project" value="TreeGrafter"/>
</dbReference>
<dbReference type="PANTHER" id="PTHR47724:SF1">
    <property type="entry name" value="PEPTIDYL-PROLYL CIS-TRANS ISOMERASE CYP26-2, CHLOROPLASTIC"/>
    <property type="match status" value="1"/>
</dbReference>
<dbReference type="InterPro" id="IPR044185">
    <property type="entry name" value="CYP26-2-like"/>
</dbReference>
<protein>
    <submittedName>
        <fullName evidence="4">Peptidyl-prolyl cis-trans isomerase CYP26-2, chloroplastic</fullName>
    </submittedName>
</protein>
<dbReference type="FunFam" id="2.40.100.10:FF:000040">
    <property type="entry name" value="Peptidyl-prolyl cis-trans isomerase B"/>
    <property type="match status" value="1"/>
</dbReference>
<dbReference type="PANTHER" id="PTHR47724">
    <property type="entry name" value="PEPTIDYL-PROLYL CIS-TRANS ISOMERASE CYP26-2, CHLOROPLASTIC"/>
    <property type="match status" value="1"/>
</dbReference>
<dbReference type="GO" id="GO:0003755">
    <property type="term" value="F:peptidyl-prolyl cis-trans isomerase activity"/>
    <property type="evidence" value="ECO:0007669"/>
    <property type="project" value="InterPro"/>
</dbReference>
<dbReference type="AlphaFoldDB" id="A0A6J1GUQ6"/>
<organism evidence="3 4">
    <name type="scientific">Cucurbita moschata</name>
    <name type="common">Winter crookneck squash</name>
    <name type="synonym">Cucurbita pepo var. moschata</name>
    <dbReference type="NCBI Taxonomy" id="3662"/>
    <lineage>
        <taxon>Eukaryota</taxon>
        <taxon>Viridiplantae</taxon>
        <taxon>Streptophyta</taxon>
        <taxon>Embryophyta</taxon>
        <taxon>Tracheophyta</taxon>
        <taxon>Spermatophyta</taxon>
        <taxon>Magnoliopsida</taxon>
        <taxon>eudicotyledons</taxon>
        <taxon>Gunneridae</taxon>
        <taxon>Pentapetalae</taxon>
        <taxon>rosids</taxon>
        <taxon>fabids</taxon>
        <taxon>Cucurbitales</taxon>
        <taxon>Cucurbitaceae</taxon>
        <taxon>Cucurbiteae</taxon>
        <taxon>Cucurbita</taxon>
    </lineage>
</organism>
<feature type="compositionally biased region" description="Pro residues" evidence="1">
    <location>
        <begin position="17"/>
        <end position="29"/>
    </location>
</feature>
<evidence type="ECO:0000313" key="3">
    <source>
        <dbReference type="Proteomes" id="UP000504609"/>
    </source>
</evidence>
<evidence type="ECO:0000313" key="4">
    <source>
        <dbReference type="RefSeq" id="XP_022955280.1"/>
    </source>
</evidence>
<dbReference type="KEGG" id="cmos:111457286"/>